<dbReference type="InterPro" id="IPR000980">
    <property type="entry name" value="SH2"/>
</dbReference>
<dbReference type="CDD" id="cd00192">
    <property type="entry name" value="PTKc"/>
    <property type="match status" value="1"/>
</dbReference>
<dbReference type="CDD" id="cd00173">
    <property type="entry name" value="SH2"/>
    <property type="match status" value="1"/>
</dbReference>
<evidence type="ECO:0000256" key="8">
    <source>
        <dbReference type="ARBA" id="ARBA00023137"/>
    </source>
</evidence>
<keyword evidence="5 13" id="KW-0418">Kinase</keyword>
<dbReference type="Pfam" id="PF00017">
    <property type="entry name" value="SH2"/>
    <property type="match status" value="1"/>
</dbReference>
<keyword evidence="8 13" id="KW-0829">Tyrosine-protein kinase</keyword>
<dbReference type="PRINTS" id="PR00109">
    <property type="entry name" value="TYRKINASE"/>
</dbReference>
<comment type="catalytic activity">
    <reaction evidence="13">
        <text>L-tyrosyl-[protein] + ATP = O-phospho-L-tyrosyl-[protein] + ADP + H(+)</text>
        <dbReference type="Rhea" id="RHEA:10596"/>
        <dbReference type="Rhea" id="RHEA-COMP:10136"/>
        <dbReference type="Rhea" id="RHEA-COMP:20101"/>
        <dbReference type="ChEBI" id="CHEBI:15378"/>
        <dbReference type="ChEBI" id="CHEBI:30616"/>
        <dbReference type="ChEBI" id="CHEBI:46858"/>
        <dbReference type="ChEBI" id="CHEBI:61978"/>
        <dbReference type="ChEBI" id="CHEBI:456216"/>
        <dbReference type="EC" id="2.7.10.2"/>
    </reaction>
</comment>
<feature type="domain" description="SH2" evidence="15">
    <location>
        <begin position="105"/>
        <end position="206"/>
    </location>
</feature>
<reference evidence="18" key="1">
    <citation type="submission" date="2023-10" db="EMBL/GenBank/DDBJ databases">
        <title>Genome assembly of Pristionchus species.</title>
        <authorList>
            <person name="Yoshida K."/>
            <person name="Sommer R.J."/>
        </authorList>
    </citation>
    <scope>NUCLEOTIDE SEQUENCE</scope>
    <source>
        <strain evidence="18">RS0144</strain>
    </source>
</reference>
<dbReference type="PROSITE" id="PS00107">
    <property type="entry name" value="PROTEIN_KINASE_ATP"/>
    <property type="match status" value="1"/>
</dbReference>
<evidence type="ECO:0000313" key="19">
    <source>
        <dbReference type="Proteomes" id="UP001432027"/>
    </source>
</evidence>
<dbReference type="GO" id="GO:0061564">
    <property type="term" value="P:axon development"/>
    <property type="evidence" value="ECO:0007669"/>
    <property type="project" value="UniProtKB-ARBA"/>
</dbReference>
<name>A0AAV5S8Z3_9BILA</name>
<keyword evidence="2 11" id="KW-0728">SH3 domain</keyword>
<dbReference type="InterPro" id="IPR020635">
    <property type="entry name" value="Tyr_kinase_cat_dom"/>
</dbReference>
<comment type="catalytic activity">
    <reaction evidence="9">
        <text>L-tyrosyl-[protein] + ATP = O-phospho-L-tyrosyl-[protein] + ADP + H(+)</text>
        <dbReference type="Rhea" id="RHEA:10596"/>
        <dbReference type="Rhea" id="RHEA-COMP:10136"/>
        <dbReference type="Rhea" id="RHEA-COMP:20101"/>
        <dbReference type="ChEBI" id="CHEBI:15378"/>
        <dbReference type="ChEBI" id="CHEBI:30616"/>
        <dbReference type="ChEBI" id="CHEBI:46858"/>
        <dbReference type="ChEBI" id="CHEBI:61978"/>
        <dbReference type="ChEBI" id="CHEBI:456216"/>
        <dbReference type="EC" id="2.7.10.1"/>
    </reaction>
</comment>
<dbReference type="InterPro" id="IPR011009">
    <property type="entry name" value="Kinase-like_dom_sf"/>
</dbReference>
<dbReference type="Gene3D" id="2.30.30.40">
    <property type="entry name" value="SH3 Domains"/>
    <property type="match status" value="1"/>
</dbReference>
<sequence length="577" mass="65332">MTDGSIYSSIVNLATTPFKWLASVVQRMRKERRVMTAREELFALYDYTPPAGHGTQLAFKAGDSFLLKSDQDQKWWHVKHILSGKNGYVPMSFVARKSEKMHLEWCHIGFSRDEAEKILSKKKMEPGAFIIRTTTDGRNFAHALVLSVKTNFDGERQFLHYLIERNEGKFWLHGNSFPRKFSSVTHLVQYYAGHHSAMDQPLIYSVKKTKVIEVWMIHKSDIEVNTATDKPLGSGYFGKVFKGKLRGDIVAIKTVILERMSKEKFMKEAQIARDFSHKNIVKTIGVCSEPPYIITEFMPGGNLRNYLRTTRVARNDYLPIAQKIACAMAHLEQKGIAHRDLAARNILVGEDHTTIKLADFGLARDIQETEYYSTDSVVFPAKWTAPEAYVIGGKKGKSTSASDVWSFAVVTWEVWSKGAEPYDDLPALEIYRKLKVDNYRLLCPTGCAPQIYEKMLECWNFDPAIRPTFAELYTFFLDPYGTSQAQTEPIPEPSQALAVMIASEEAVTSHSSEQDQAEARRSSTDEAVDSETSESSFEHIDLDSSESLVEPVDIHSAQSLFEQADLHSSQSVVEFEI</sequence>
<feature type="binding site" evidence="12">
    <location>
        <position position="253"/>
    </location>
    <ligand>
        <name>ATP</name>
        <dbReference type="ChEBI" id="CHEBI:30616"/>
    </ligand>
</feature>
<dbReference type="SUPFAM" id="SSF56112">
    <property type="entry name" value="Protein kinase-like (PK-like)"/>
    <property type="match status" value="1"/>
</dbReference>
<keyword evidence="3 13" id="KW-0808">Transferase</keyword>
<evidence type="ECO:0000256" key="13">
    <source>
        <dbReference type="RuleBase" id="RU362096"/>
    </source>
</evidence>
<comment type="caution">
    <text evidence="18">The sequence shown here is derived from an EMBL/GenBank/DDBJ whole genome shotgun (WGS) entry which is preliminary data.</text>
</comment>
<dbReference type="InterPro" id="IPR017441">
    <property type="entry name" value="Protein_kinase_ATP_BS"/>
</dbReference>
<dbReference type="FunFam" id="1.10.510.10:FF:001512">
    <property type="entry name" value="Receptor tyrosine-protein kinase erbB-2"/>
    <property type="match status" value="1"/>
</dbReference>
<dbReference type="Pfam" id="PF00018">
    <property type="entry name" value="SH3_1"/>
    <property type="match status" value="1"/>
</dbReference>
<evidence type="ECO:0000256" key="3">
    <source>
        <dbReference type="ARBA" id="ARBA00022679"/>
    </source>
</evidence>
<dbReference type="Pfam" id="PF07714">
    <property type="entry name" value="PK_Tyr_Ser-Thr"/>
    <property type="match status" value="1"/>
</dbReference>
<evidence type="ECO:0000256" key="1">
    <source>
        <dbReference type="ARBA" id="ARBA00004308"/>
    </source>
</evidence>
<comment type="similarity">
    <text evidence="13">Belongs to the protein kinase superfamily. Tyr protein kinase family.</text>
</comment>
<dbReference type="GO" id="GO:0004714">
    <property type="term" value="F:transmembrane receptor protein tyrosine kinase activity"/>
    <property type="evidence" value="ECO:0007669"/>
    <property type="project" value="UniProtKB-EC"/>
</dbReference>
<evidence type="ECO:0000259" key="17">
    <source>
        <dbReference type="PROSITE" id="PS50011"/>
    </source>
</evidence>
<dbReference type="GO" id="GO:0004715">
    <property type="term" value="F:non-membrane spanning protein tyrosine kinase activity"/>
    <property type="evidence" value="ECO:0007669"/>
    <property type="project" value="UniProtKB-EC"/>
</dbReference>
<dbReference type="InterPro" id="IPR001452">
    <property type="entry name" value="SH3_domain"/>
</dbReference>
<feature type="domain" description="SH3" evidence="16">
    <location>
        <begin position="36"/>
        <end position="99"/>
    </location>
</feature>
<comment type="subcellular location">
    <subcellularLocation>
        <location evidence="1">Endomembrane system</location>
    </subcellularLocation>
</comment>
<evidence type="ECO:0000256" key="12">
    <source>
        <dbReference type="PROSITE-ProRule" id="PRU10141"/>
    </source>
</evidence>
<evidence type="ECO:0000256" key="14">
    <source>
        <dbReference type="SAM" id="MobiDB-lite"/>
    </source>
</evidence>
<dbReference type="InterPro" id="IPR036860">
    <property type="entry name" value="SH2_dom_sf"/>
</dbReference>
<dbReference type="EMBL" id="BTSX01000001">
    <property type="protein sequence ID" value="GMS78979.1"/>
    <property type="molecule type" value="Genomic_DNA"/>
</dbReference>
<evidence type="ECO:0000256" key="9">
    <source>
        <dbReference type="ARBA" id="ARBA00051243"/>
    </source>
</evidence>
<dbReference type="SMART" id="SM00326">
    <property type="entry name" value="SH3"/>
    <property type="match status" value="1"/>
</dbReference>
<evidence type="ECO:0000256" key="10">
    <source>
        <dbReference type="PROSITE-ProRule" id="PRU00191"/>
    </source>
</evidence>
<evidence type="ECO:0000256" key="4">
    <source>
        <dbReference type="ARBA" id="ARBA00022741"/>
    </source>
</evidence>
<keyword evidence="10" id="KW-0727">SH2 domain</keyword>
<organism evidence="18 19">
    <name type="scientific">Pristionchus entomophagus</name>
    <dbReference type="NCBI Taxonomy" id="358040"/>
    <lineage>
        <taxon>Eukaryota</taxon>
        <taxon>Metazoa</taxon>
        <taxon>Ecdysozoa</taxon>
        <taxon>Nematoda</taxon>
        <taxon>Chromadorea</taxon>
        <taxon>Rhabditida</taxon>
        <taxon>Rhabditina</taxon>
        <taxon>Diplogasteromorpha</taxon>
        <taxon>Diplogasteroidea</taxon>
        <taxon>Neodiplogasteridae</taxon>
        <taxon>Pristionchus</taxon>
    </lineage>
</organism>
<evidence type="ECO:0000256" key="11">
    <source>
        <dbReference type="PROSITE-ProRule" id="PRU00192"/>
    </source>
</evidence>
<dbReference type="PROSITE" id="PS50002">
    <property type="entry name" value="SH3"/>
    <property type="match status" value="1"/>
</dbReference>
<evidence type="ECO:0000259" key="15">
    <source>
        <dbReference type="PROSITE" id="PS50001"/>
    </source>
</evidence>
<dbReference type="PROSITE" id="PS50001">
    <property type="entry name" value="SH2"/>
    <property type="match status" value="1"/>
</dbReference>
<keyword evidence="7" id="KW-0472">Membrane</keyword>
<dbReference type="GO" id="GO:0005524">
    <property type="term" value="F:ATP binding"/>
    <property type="evidence" value="ECO:0007669"/>
    <property type="project" value="UniProtKB-UniRule"/>
</dbReference>
<evidence type="ECO:0000256" key="6">
    <source>
        <dbReference type="ARBA" id="ARBA00022840"/>
    </source>
</evidence>
<dbReference type="EC" id="2.7.10.2" evidence="13"/>
<dbReference type="Proteomes" id="UP001432027">
    <property type="component" value="Unassembled WGS sequence"/>
</dbReference>
<dbReference type="PROSITE" id="PS50011">
    <property type="entry name" value="PROTEIN_KINASE_DOM"/>
    <property type="match status" value="1"/>
</dbReference>
<dbReference type="PANTHER" id="PTHR24418">
    <property type="entry name" value="TYROSINE-PROTEIN KINASE"/>
    <property type="match status" value="1"/>
</dbReference>
<evidence type="ECO:0000256" key="2">
    <source>
        <dbReference type="ARBA" id="ARBA00022443"/>
    </source>
</evidence>
<dbReference type="SMART" id="SM00252">
    <property type="entry name" value="SH2"/>
    <property type="match status" value="1"/>
</dbReference>
<keyword evidence="4 12" id="KW-0547">Nucleotide-binding</keyword>
<dbReference type="Gene3D" id="1.10.510.10">
    <property type="entry name" value="Transferase(Phosphotransferase) domain 1"/>
    <property type="match status" value="1"/>
</dbReference>
<feature type="region of interest" description="Disordered" evidence="14">
    <location>
        <begin position="507"/>
        <end position="544"/>
    </location>
</feature>
<dbReference type="InterPro" id="IPR050198">
    <property type="entry name" value="Non-receptor_tyrosine_kinases"/>
</dbReference>
<dbReference type="InterPro" id="IPR001245">
    <property type="entry name" value="Ser-Thr/Tyr_kinase_cat_dom"/>
</dbReference>
<proteinExistence type="inferred from homology"/>
<evidence type="ECO:0000256" key="5">
    <source>
        <dbReference type="ARBA" id="ARBA00022777"/>
    </source>
</evidence>
<feature type="domain" description="Protein kinase" evidence="17">
    <location>
        <begin position="226"/>
        <end position="476"/>
    </location>
</feature>
<dbReference type="GO" id="GO:0012505">
    <property type="term" value="C:endomembrane system"/>
    <property type="evidence" value="ECO:0007669"/>
    <property type="project" value="UniProtKB-SubCell"/>
</dbReference>
<evidence type="ECO:0000259" key="16">
    <source>
        <dbReference type="PROSITE" id="PS50002"/>
    </source>
</evidence>
<keyword evidence="19" id="KW-1185">Reference proteome</keyword>
<protein>
    <recommendedName>
        <fullName evidence="13">Tyrosine-protein kinase</fullName>
        <ecNumber evidence="13">2.7.10.2</ecNumber>
    </recommendedName>
</protein>
<evidence type="ECO:0000256" key="7">
    <source>
        <dbReference type="ARBA" id="ARBA00023136"/>
    </source>
</evidence>
<keyword evidence="6 12" id="KW-0067">ATP-binding</keyword>
<dbReference type="AlphaFoldDB" id="A0AAV5S8Z3"/>
<dbReference type="SMART" id="SM00219">
    <property type="entry name" value="TyrKc"/>
    <property type="match status" value="1"/>
</dbReference>
<gene>
    <name evidence="18" type="ORF">PENTCL1PPCAC_1154</name>
</gene>
<dbReference type="Gene3D" id="3.30.505.10">
    <property type="entry name" value="SH2 domain"/>
    <property type="match status" value="1"/>
</dbReference>
<evidence type="ECO:0000313" key="18">
    <source>
        <dbReference type="EMBL" id="GMS78979.1"/>
    </source>
</evidence>
<dbReference type="GO" id="GO:0048680">
    <property type="term" value="P:positive regulation of axon regeneration"/>
    <property type="evidence" value="ECO:0007669"/>
    <property type="project" value="UniProtKB-ARBA"/>
</dbReference>
<accession>A0AAV5S8Z3</accession>
<dbReference type="SUPFAM" id="SSF55550">
    <property type="entry name" value="SH2 domain"/>
    <property type="match status" value="1"/>
</dbReference>
<dbReference type="InterPro" id="IPR000719">
    <property type="entry name" value="Prot_kinase_dom"/>
</dbReference>